<evidence type="ECO:0000256" key="1">
    <source>
        <dbReference type="SAM" id="Phobius"/>
    </source>
</evidence>
<comment type="caution">
    <text evidence="2">The sequence shown here is derived from an EMBL/GenBank/DDBJ whole genome shotgun (WGS) entry which is preliminary data.</text>
</comment>
<feature type="transmembrane region" description="Helical" evidence="1">
    <location>
        <begin position="30"/>
        <end position="51"/>
    </location>
</feature>
<keyword evidence="1" id="KW-0812">Transmembrane</keyword>
<keyword evidence="1" id="KW-1133">Transmembrane helix</keyword>
<evidence type="ECO:0000313" key="3">
    <source>
        <dbReference type="Proteomes" id="UP001430953"/>
    </source>
</evidence>
<protein>
    <submittedName>
        <fullName evidence="2">Uncharacterized protein</fullName>
    </submittedName>
</protein>
<dbReference type="Proteomes" id="UP001430953">
    <property type="component" value="Unassembled WGS sequence"/>
</dbReference>
<dbReference type="EMBL" id="JADYXP020000005">
    <property type="protein sequence ID" value="KAL0123512.1"/>
    <property type="molecule type" value="Genomic_DNA"/>
</dbReference>
<reference evidence="2 3" key="1">
    <citation type="submission" date="2023-03" db="EMBL/GenBank/DDBJ databases">
        <title>High recombination rates correlate with genetic variation in Cardiocondyla obscurior ants.</title>
        <authorList>
            <person name="Errbii M."/>
        </authorList>
    </citation>
    <scope>NUCLEOTIDE SEQUENCE [LARGE SCALE GENOMIC DNA]</scope>
    <source>
        <strain evidence="2">Alpha-2009</strain>
        <tissue evidence="2">Whole body</tissue>
    </source>
</reference>
<dbReference type="AlphaFoldDB" id="A0AAW2G7Z4"/>
<proteinExistence type="predicted"/>
<evidence type="ECO:0000313" key="2">
    <source>
        <dbReference type="EMBL" id="KAL0123512.1"/>
    </source>
</evidence>
<sequence length="94" mass="11196">MHILHICMYTYTYIAYIRTPRARADAYVRIYATSMAGLSVHVFMCCFYFLFSYIPFCRILRHLNENISNKMCNRCASRCIRGFGYFICVIYKVD</sequence>
<keyword evidence="1" id="KW-0472">Membrane</keyword>
<accession>A0AAW2G7Z4</accession>
<organism evidence="2 3">
    <name type="scientific">Cardiocondyla obscurior</name>
    <dbReference type="NCBI Taxonomy" id="286306"/>
    <lineage>
        <taxon>Eukaryota</taxon>
        <taxon>Metazoa</taxon>
        <taxon>Ecdysozoa</taxon>
        <taxon>Arthropoda</taxon>
        <taxon>Hexapoda</taxon>
        <taxon>Insecta</taxon>
        <taxon>Pterygota</taxon>
        <taxon>Neoptera</taxon>
        <taxon>Endopterygota</taxon>
        <taxon>Hymenoptera</taxon>
        <taxon>Apocrita</taxon>
        <taxon>Aculeata</taxon>
        <taxon>Formicoidea</taxon>
        <taxon>Formicidae</taxon>
        <taxon>Myrmicinae</taxon>
        <taxon>Cardiocondyla</taxon>
    </lineage>
</organism>
<keyword evidence="3" id="KW-1185">Reference proteome</keyword>
<gene>
    <name evidence="2" type="ORF">PUN28_005786</name>
</gene>
<name>A0AAW2G7Z4_9HYME</name>